<dbReference type="PANTHER" id="PTHR13119:SF12">
    <property type="entry name" value="PROTEIN SUPPRESSOR OF SABLE"/>
    <property type="match status" value="1"/>
</dbReference>
<evidence type="ECO:0000313" key="8">
    <source>
        <dbReference type="EMBL" id="SAM03722.1"/>
    </source>
</evidence>
<dbReference type="STRING" id="4829.A0A163TDC4"/>
<proteinExistence type="predicted"/>
<feature type="domain" description="C3H1-type" evidence="7">
    <location>
        <begin position="347"/>
        <end position="374"/>
    </location>
</feature>
<dbReference type="EMBL" id="LT554228">
    <property type="protein sequence ID" value="SAM03722.1"/>
    <property type="molecule type" value="Genomic_DNA"/>
</dbReference>
<dbReference type="GO" id="GO:0003723">
    <property type="term" value="F:RNA binding"/>
    <property type="evidence" value="ECO:0007669"/>
    <property type="project" value="InterPro"/>
</dbReference>
<feature type="compositionally biased region" description="Polar residues" evidence="6">
    <location>
        <begin position="96"/>
        <end position="119"/>
    </location>
</feature>
<dbReference type="GO" id="GO:0045892">
    <property type="term" value="P:negative regulation of DNA-templated transcription"/>
    <property type="evidence" value="ECO:0007669"/>
    <property type="project" value="InterPro"/>
</dbReference>
<dbReference type="CDD" id="cd14279">
    <property type="entry name" value="CUE"/>
    <property type="match status" value="1"/>
</dbReference>
<keyword evidence="1 5" id="KW-0479">Metal-binding</keyword>
<name>A0A163TDC4_ABSGL</name>
<evidence type="ECO:0000259" key="7">
    <source>
        <dbReference type="PROSITE" id="PS50103"/>
    </source>
</evidence>
<dbReference type="InterPro" id="IPR036855">
    <property type="entry name" value="Znf_CCCH_sf"/>
</dbReference>
<gene>
    <name evidence="8" type="primary">ABSGL_09565.1 scaffold 11342</name>
</gene>
<dbReference type="InParanoid" id="A0A163TDC4"/>
<evidence type="ECO:0000256" key="5">
    <source>
        <dbReference type="PROSITE-ProRule" id="PRU00723"/>
    </source>
</evidence>
<evidence type="ECO:0000256" key="1">
    <source>
        <dbReference type="ARBA" id="ARBA00022723"/>
    </source>
</evidence>
<dbReference type="GO" id="GO:0008270">
    <property type="term" value="F:zinc ion binding"/>
    <property type="evidence" value="ECO:0007669"/>
    <property type="project" value="UniProtKB-KW"/>
</dbReference>
<keyword evidence="9" id="KW-1185">Reference proteome</keyword>
<accession>A0A163TDC4</accession>
<evidence type="ECO:0000313" key="9">
    <source>
        <dbReference type="Proteomes" id="UP000078561"/>
    </source>
</evidence>
<dbReference type="Gene3D" id="3.30.1370.210">
    <property type="match status" value="1"/>
</dbReference>
<dbReference type="Proteomes" id="UP000078561">
    <property type="component" value="Unassembled WGS sequence"/>
</dbReference>
<dbReference type="SMART" id="SM00356">
    <property type="entry name" value="ZnF_C3H1"/>
    <property type="match status" value="2"/>
</dbReference>
<dbReference type="GO" id="GO:0005634">
    <property type="term" value="C:nucleus"/>
    <property type="evidence" value="ECO:0007669"/>
    <property type="project" value="TreeGrafter"/>
</dbReference>
<evidence type="ECO:0000256" key="6">
    <source>
        <dbReference type="SAM" id="MobiDB-lite"/>
    </source>
</evidence>
<sequence length="404" mass="44622">MGEYSSNHSSPRPHLPTSSPSLLQQQQSATSSQGMQTPFQPFDPFNAAVTLDTNDTTDMDELSNLLSRQFLKDVDAETTLPTTSSPPPVAARLSPIGNTASTTSNNYYAPQAPSSNTPLANPWRVDESSSKKPWSPALETADLLSPPLFPPPPRQQDDARGSKAPTWDRFEPYRNDFEFDPTLQFYPDTPALITTTTKANVTPSSSMDDPTSTINQPIEADQQQQQQAPVNMTLNAALKKLSTLFKDRDEKELGQTLASFDYDVERTIEALLSSIETPSLSTPIAPVCPSPPPPPIVKTAITPSTAAAITTTPSTTSTTIGSPKKRQVCRHYLAGECYRKDCWFAHDLEVKPCKFWLQGLCLKGDTCEFAHSLEEIDQVVQYHHQPTNTFDNQAEQHHRHDQDH</sequence>
<feature type="zinc finger region" description="C3H1-type" evidence="5">
    <location>
        <begin position="347"/>
        <end position="374"/>
    </location>
</feature>
<feature type="region of interest" description="Disordered" evidence="6">
    <location>
        <begin position="77"/>
        <end position="169"/>
    </location>
</feature>
<evidence type="ECO:0000256" key="3">
    <source>
        <dbReference type="ARBA" id="ARBA00022771"/>
    </source>
</evidence>
<evidence type="ECO:0000256" key="2">
    <source>
        <dbReference type="ARBA" id="ARBA00022737"/>
    </source>
</evidence>
<keyword evidence="3 5" id="KW-0863">Zinc-finger</keyword>
<dbReference type="Pfam" id="PF18345">
    <property type="entry name" value="zf_CCCH_4"/>
    <property type="match status" value="1"/>
</dbReference>
<keyword evidence="2" id="KW-0677">Repeat</keyword>
<organism evidence="8">
    <name type="scientific">Absidia glauca</name>
    <name type="common">Pin mould</name>
    <dbReference type="NCBI Taxonomy" id="4829"/>
    <lineage>
        <taxon>Eukaryota</taxon>
        <taxon>Fungi</taxon>
        <taxon>Fungi incertae sedis</taxon>
        <taxon>Mucoromycota</taxon>
        <taxon>Mucoromycotina</taxon>
        <taxon>Mucoromycetes</taxon>
        <taxon>Mucorales</taxon>
        <taxon>Cunninghamellaceae</taxon>
        <taxon>Absidia</taxon>
    </lineage>
</organism>
<evidence type="ECO:0000256" key="4">
    <source>
        <dbReference type="ARBA" id="ARBA00022833"/>
    </source>
</evidence>
<dbReference type="InterPro" id="IPR000571">
    <property type="entry name" value="Znf_CCCH"/>
</dbReference>
<feature type="domain" description="C3H1-type" evidence="7">
    <location>
        <begin position="323"/>
        <end position="346"/>
    </location>
</feature>
<keyword evidence="4 5" id="KW-0862">Zinc</keyword>
<dbReference type="InterPro" id="IPR045124">
    <property type="entry name" value="Su(sable)-like"/>
</dbReference>
<dbReference type="PANTHER" id="PTHR13119">
    <property type="entry name" value="ZINC FINGER CCCH DOMAIN-CONTAINING PROTEI"/>
    <property type="match status" value="1"/>
</dbReference>
<feature type="zinc finger region" description="C3H1-type" evidence="5">
    <location>
        <begin position="323"/>
        <end position="346"/>
    </location>
</feature>
<dbReference type="SUPFAM" id="SSF90229">
    <property type="entry name" value="CCCH zinc finger"/>
    <property type="match status" value="1"/>
</dbReference>
<dbReference type="OrthoDB" id="2289985at2759"/>
<dbReference type="AlphaFoldDB" id="A0A163TDC4"/>
<feature type="compositionally biased region" description="Basic and acidic residues" evidence="6">
    <location>
        <begin position="155"/>
        <end position="169"/>
    </location>
</feature>
<feature type="compositionally biased region" description="Low complexity" evidence="6">
    <location>
        <begin position="9"/>
        <end position="37"/>
    </location>
</feature>
<reference evidence="8" key="1">
    <citation type="submission" date="2016-04" db="EMBL/GenBank/DDBJ databases">
        <authorList>
            <person name="Evans L.H."/>
            <person name="Alamgir A."/>
            <person name="Owens N."/>
            <person name="Weber N.D."/>
            <person name="Virtaneva K."/>
            <person name="Barbian K."/>
            <person name="Babar A."/>
            <person name="Rosenke K."/>
        </authorList>
    </citation>
    <scope>NUCLEOTIDE SEQUENCE [LARGE SCALE GENOMIC DNA]</scope>
    <source>
        <strain evidence="8">CBS 101.48</strain>
    </source>
</reference>
<protein>
    <recommendedName>
        <fullName evidence="7">C3H1-type domain-containing protein</fullName>
    </recommendedName>
</protein>
<feature type="region of interest" description="Disordered" evidence="6">
    <location>
        <begin position="1"/>
        <end position="53"/>
    </location>
</feature>
<dbReference type="PROSITE" id="PS50103">
    <property type="entry name" value="ZF_C3H1"/>
    <property type="match status" value="2"/>
</dbReference>